<organism evidence="1 2">
    <name type="scientific">Eragrostis curvula</name>
    <name type="common">weeping love grass</name>
    <dbReference type="NCBI Taxonomy" id="38414"/>
    <lineage>
        <taxon>Eukaryota</taxon>
        <taxon>Viridiplantae</taxon>
        <taxon>Streptophyta</taxon>
        <taxon>Embryophyta</taxon>
        <taxon>Tracheophyta</taxon>
        <taxon>Spermatophyta</taxon>
        <taxon>Magnoliopsida</taxon>
        <taxon>Liliopsida</taxon>
        <taxon>Poales</taxon>
        <taxon>Poaceae</taxon>
        <taxon>PACMAD clade</taxon>
        <taxon>Chloridoideae</taxon>
        <taxon>Eragrostideae</taxon>
        <taxon>Eragrostidinae</taxon>
        <taxon>Eragrostis</taxon>
    </lineage>
</organism>
<sequence>MWGSRMLGPHVGDLKRCWSWTGKASVAAAVSRSCSAPETRARCAGSAGFGEQGLGTWRRIIGSSPCTVLCGVDRSRAVMGGEYIMGGEVAAKVEAARAHPATPALGPFRPG</sequence>
<dbReference type="Gramene" id="TVU49891">
    <property type="protein sequence ID" value="TVU49891"/>
    <property type="gene ID" value="EJB05_01230"/>
</dbReference>
<evidence type="ECO:0000313" key="2">
    <source>
        <dbReference type="Proteomes" id="UP000324897"/>
    </source>
</evidence>
<feature type="non-terminal residue" evidence="1">
    <location>
        <position position="1"/>
    </location>
</feature>
<protein>
    <submittedName>
        <fullName evidence="1">Uncharacterized protein</fullName>
    </submittedName>
</protein>
<dbReference type="AlphaFoldDB" id="A0A5J9WP40"/>
<accession>A0A5J9WP40</accession>
<reference evidence="1 2" key="1">
    <citation type="journal article" date="2019" name="Sci. Rep.">
        <title>A high-quality genome of Eragrostis curvula grass provides insights into Poaceae evolution and supports new strategies to enhance forage quality.</title>
        <authorList>
            <person name="Carballo J."/>
            <person name="Santos B.A.C.M."/>
            <person name="Zappacosta D."/>
            <person name="Garbus I."/>
            <person name="Selva J.P."/>
            <person name="Gallo C.A."/>
            <person name="Diaz A."/>
            <person name="Albertini E."/>
            <person name="Caccamo M."/>
            <person name="Echenique V."/>
        </authorList>
    </citation>
    <scope>NUCLEOTIDE SEQUENCE [LARGE SCALE GENOMIC DNA]</scope>
    <source>
        <strain evidence="2">cv. Victoria</strain>
        <tissue evidence="1">Leaf</tissue>
    </source>
</reference>
<dbReference type="Proteomes" id="UP000324897">
    <property type="component" value="Chromosome 6"/>
</dbReference>
<proteinExistence type="predicted"/>
<evidence type="ECO:0000313" key="1">
    <source>
        <dbReference type="EMBL" id="TVU49891.1"/>
    </source>
</evidence>
<comment type="caution">
    <text evidence="1">The sequence shown here is derived from an EMBL/GenBank/DDBJ whole genome shotgun (WGS) entry which is preliminary data.</text>
</comment>
<name>A0A5J9WP40_9POAL</name>
<gene>
    <name evidence="1" type="ORF">EJB05_01230</name>
</gene>
<dbReference type="EMBL" id="RWGY01000002">
    <property type="protein sequence ID" value="TVU49891.1"/>
    <property type="molecule type" value="Genomic_DNA"/>
</dbReference>
<keyword evidence="2" id="KW-1185">Reference proteome</keyword>